<sequence>MHASAALAALVGLATASSVNGAGIVDNLGLFTKLTSLAATHYSGEYKVQNVATGEYLHFSRPDDTTNLVASYDDSQTVTLGHDSAYGQSGKNWDTWSGTYIRGLEKCMSAQWDDQLGVDHAAVSYACKVGGSSDGSDSLEVAKQFWKLVPCGSDGSDDNDDDSSAVQFNAASSSGSAKAANAKFVQASSSDDDSSASSTSSASTSTQSVDPKDRSTWVCRHEGKWLARHYRYVTEAGHIECKDELEAYRASQQSRRMARRSRLAHAAALKKRASSSTYCIIAVDHLTDMTTRALTPDHIATFGGYSSLKLAEWDENDSSQHWRITSA</sequence>
<feature type="region of interest" description="Disordered" evidence="1">
    <location>
        <begin position="187"/>
        <end position="213"/>
    </location>
</feature>
<keyword evidence="4" id="KW-1185">Reference proteome</keyword>
<evidence type="ECO:0000313" key="4">
    <source>
        <dbReference type="Proteomes" id="UP000311382"/>
    </source>
</evidence>
<dbReference type="AlphaFoldDB" id="A0A5C5G5V1"/>
<evidence type="ECO:0000313" key="3">
    <source>
        <dbReference type="EMBL" id="TNY23856.1"/>
    </source>
</evidence>
<organism evidence="3 4">
    <name type="scientific">Rhodotorula diobovata</name>
    <dbReference type="NCBI Taxonomy" id="5288"/>
    <lineage>
        <taxon>Eukaryota</taxon>
        <taxon>Fungi</taxon>
        <taxon>Dikarya</taxon>
        <taxon>Basidiomycota</taxon>
        <taxon>Pucciniomycotina</taxon>
        <taxon>Microbotryomycetes</taxon>
        <taxon>Sporidiobolales</taxon>
        <taxon>Sporidiobolaceae</taxon>
        <taxon>Rhodotorula</taxon>
    </lineage>
</organism>
<comment type="caution">
    <text evidence="3">The sequence shown here is derived from an EMBL/GenBank/DDBJ whole genome shotgun (WGS) entry which is preliminary data.</text>
</comment>
<dbReference type="EMBL" id="SOZI01000007">
    <property type="protein sequence ID" value="TNY23856.1"/>
    <property type="molecule type" value="Genomic_DNA"/>
</dbReference>
<dbReference type="OrthoDB" id="2536142at2759"/>
<reference evidence="3 4" key="1">
    <citation type="submission" date="2019-03" db="EMBL/GenBank/DDBJ databases">
        <title>Rhodosporidium diobovatum UCD-FST 08-225 genome sequencing, assembly, and annotation.</title>
        <authorList>
            <person name="Fakankun I.U."/>
            <person name="Fristensky B."/>
            <person name="Levin D.B."/>
        </authorList>
    </citation>
    <scope>NUCLEOTIDE SEQUENCE [LARGE SCALE GENOMIC DNA]</scope>
    <source>
        <strain evidence="3 4">UCD-FST 08-225</strain>
    </source>
</reference>
<dbReference type="Proteomes" id="UP000311382">
    <property type="component" value="Unassembled WGS sequence"/>
</dbReference>
<evidence type="ECO:0000256" key="2">
    <source>
        <dbReference type="SAM" id="SignalP"/>
    </source>
</evidence>
<keyword evidence="2" id="KW-0732">Signal</keyword>
<evidence type="ECO:0008006" key="5">
    <source>
        <dbReference type="Google" id="ProtNLM"/>
    </source>
</evidence>
<feature type="compositionally biased region" description="Low complexity" evidence="1">
    <location>
        <begin position="187"/>
        <end position="208"/>
    </location>
</feature>
<feature type="signal peptide" evidence="2">
    <location>
        <begin position="1"/>
        <end position="16"/>
    </location>
</feature>
<name>A0A5C5G5V1_9BASI</name>
<proteinExistence type="predicted"/>
<evidence type="ECO:0000256" key="1">
    <source>
        <dbReference type="SAM" id="MobiDB-lite"/>
    </source>
</evidence>
<accession>A0A5C5G5V1</accession>
<gene>
    <name evidence="3" type="ORF">DMC30DRAFT_443984</name>
</gene>
<protein>
    <recommendedName>
        <fullName evidence="5">Ricin B lectin domain-containing protein</fullName>
    </recommendedName>
</protein>
<feature type="chain" id="PRO_5023121391" description="Ricin B lectin domain-containing protein" evidence="2">
    <location>
        <begin position="17"/>
        <end position="327"/>
    </location>
</feature>